<evidence type="ECO:0000313" key="1">
    <source>
        <dbReference type="EMBL" id="CDI51419.1"/>
    </source>
</evidence>
<accession>A0A077R3B9</accession>
<reference evidence="1" key="1">
    <citation type="journal article" date="2014" name="Genome Biol. Evol.">
        <title>Gene Loss Rather Than Gene Gain Is Associated with a Host Jump from Monocots to Dicots in the Smut Fungus Melanopsichium pennsylvanicum.</title>
        <authorList>
            <person name="Sharma R."/>
            <person name="Mishra B."/>
            <person name="Runge F."/>
            <person name="Thines M."/>
        </authorList>
    </citation>
    <scope>NUCLEOTIDE SEQUENCE</scope>
    <source>
        <strain evidence="1">4</strain>
    </source>
</reference>
<dbReference type="EMBL" id="HG529505">
    <property type="protein sequence ID" value="CDI51419.1"/>
    <property type="molecule type" value="Genomic_DNA"/>
</dbReference>
<organism evidence="1">
    <name type="scientific">Melanopsichium pennsylvanicum 4</name>
    <dbReference type="NCBI Taxonomy" id="1398559"/>
    <lineage>
        <taxon>Eukaryota</taxon>
        <taxon>Fungi</taxon>
        <taxon>Dikarya</taxon>
        <taxon>Basidiomycota</taxon>
        <taxon>Ustilaginomycotina</taxon>
        <taxon>Ustilaginomycetes</taxon>
        <taxon>Ustilaginales</taxon>
        <taxon>Ustilaginaceae</taxon>
        <taxon>Melanopsichium</taxon>
    </lineage>
</organism>
<dbReference type="AlphaFoldDB" id="A0A077R3B9"/>
<sequence length="378" mass="42521">MRGLAVPQINISESSTLTIPDRCRISLPPPVEIPCHRARLLIPCFNTLAAAVIEMRHDFEYRLAYSSGAKPILEGRHLHIELDSTGVPPGGVHWQFSTRFRPSRSSYSDVLIETIIKMCKKHNLTPLDVRLSLQSGCGGRFVDVIFAKGADVLKVYENEISFDFYGTQPKVVDRGTPNPKHMALCIQLLPRKVNFNAVVDALRTDPRMLEAGRISDVWSLHRPESGVFTGKILALLELRTLNAAVAYEARAAVPGWFVFRGTAYLVRFCDRPMWCFDCRYNDKIAFHSLHTCPFIRCQTCRARDHASVNCPTRQAQVACKKRVPRELSDDVEDQEEDPSLTEVERKLAKLGVRNRFTGAVQLARDFGVLALSEDDLGN</sequence>
<proteinExistence type="predicted"/>
<protein>
    <submittedName>
        <fullName evidence="1">Uncharacterized protein</fullName>
    </submittedName>
</protein>
<name>A0A077R3B9_9BASI</name>